<proteinExistence type="predicted"/>
<dbReference type="SUPFAM" id="SSF117070">
    <property type="entry name" value="LEA14-like"/>
    <property type="match status" value="1"/>
</dbReference>
<dbReference type="PANTHER" id="PTHR31234:SF69">
    <property type="entry name" value="EXPRESSED PROTEIN"/>
    <property type="match status" value="1"/>
</dbReference>
<evidence type="ECO:0000313" key="9">
    <source>
        <dbReference type="Proteomes" id="UP001415857"/>
    </source>
</evidence>
<keyword evidence="2 6" id="KW-0812">Transmembrane</keyword>
<evidence type="ECO:0000313" key="8">
    <source>
        <dbReference type="EMBL" id="KAK9281394.1"/>
    </source>
</evidence>
<keyword evidence="9" id="KW-1185">Reference proteome</keyword>
<keyword evidence="4 6" id="KW-0472">Membrane</keyword>
<dbReference type="Pfam" id="PF03168">
    <property type="entry name" value="LEA_2"/>
    <property type="match status" value="1"/>
</dbReference>
<evidence type="ECO:0000256" key="3">
    <source>
        <dbReference type="ARBA" id="ARBA00022989"/>
    </source>
</evidence>
<comment type="subcellular location">
    <subcellularLocation>
        <location evidence="1">Membrane</location>
        <topology evidence="1">Single-pass membrane protein</topology>
    </subcellularLocation>
</comment>
<organism evidence="8 9">
    <name type="scientific">Liquidambar formosana</name>
    <name type="common">Formosan gum</name>
    <dbReference type="NCBI Taxonomy" id="63359"/>
    <lineage>
        <taxon>Eukaryota</taxon>
        <taxon>Viridiplantae</taxon>
        <taxon>Streptophyta</taxon>
        <taxon>Embryophyta</taxon>
        <taxon>Tracheophyta</taxon>
        <taxon>Spermatophyta</taxon>
        <taxon>Magnoliopsida</taxon>
        <taxon>eudicotyledons</taxon>
        <taxon>Gunneridae</taxon>
        <taxon>Pentapetalae</taxon>
        <taxon>Saxifragales</taxon>
        <taxon>Altingiaceae</taxon>
        <taxon>Liquidambar</taxon>
    </lineage>
</organism>
<dbReference type="PANTHER" id="PTHR31234">
    <property type="entry name" value="LATE EMBRYOGENESIS ABUNDANT (LEA) HYDROXYPROLINE-RICH GLYCOPROTEIN FAMILY"/>
    <property type="match status" value="1"/>
</dbReference>
<keyword evidence="3 6" id="KW-1133">Transmembrane helix</keyword>
<dbReference type="GO" id="GO:0098542">
    <property type="term" value="P:defense response to other organism"/>
    <property type="evidence" value="ECO:0007669"/>
    <property type="project" value="InterPro"/>
</dbReference>
<dbReference type="InterPro" id="IPR004864">
    <property type="entry name" value="LEA_2"/>
</dbReference>
<accession>A0AAP0WVJ2</accession>
<gene>
    <name evidence="8" type="ORF">L1049_004294</name>
</gene>
<feature type="domain" description="Late embryogenesis abundant protein LEA-2 subgroup" evidence="7">
    <location>
        <begin position="97"/>
        <end position="188"/>
    </location>
</feature>
<name>A0AAP0WVJ2_LIQFO</name>
<dbReference type="EMBL" id="JBBPBK010000007">
    <property type="protein sequence ID" value="KAK9281394.1"/>
    <property type="molecule type" value="Genomic_DNA"/>
</dbReference>
<comment type="caution">
    <text evidence="8">The sequence shown here is derived from an EMBL/GenBank/DDBJ whole genome shotgun (WGS) entry which is preliminary data.</text>
</comment>
<dbReference type="Proteomes" id="UP001415857">
    <property type="component" value="Unassembled WGS sequence"/>
</dbReference>
<sequence>MASSPKTQPTPYYHPIPPPPDHHHPQNYVVLPLYYPAGHRRRLPCRLICTISFLLLALAVYVFWPSDPDVKIVRLRLDRVRIHTIPRISLDISLALTVRVHNVDMYYMDYKHLHVAVGYRGRELGHVRSSHGHVRARGSSDVDAMLEFNGVEVLYDVVYLLEDLAKGTVPFDTVTKVRGHLGLFFIQLPLEVVLYIYPYTSALCRLKYIDYCSFCPSLLLGGL</sequence>
<evidence type="ECO:0000256" key="4">
    <source>
        <dbReference type="ARBA" id="ARBA00023136"/>
    </source>
</evidence>
<feature type="transmembrane region" description="Helical" evidence="6">
    <location>
        <begin position="43"/>
        <end position="64"/>
    </location>
</feature>
<evidence type="ECO:0000256" key="2">
    <source>
        <dbReference type="ARBA" id="ARBA00022692"/>
    </source>
</evidence>
<dbReference type="GO" id="GO:0016020">
    <property type="term" value="C:membrane"/>
    <property type="evidence" value="ECO:0007669"/>
    <property type="project" value="UniProtKB-SubCell"/>
</dbReference>
<evidence type="ECO:0000259" key="7">
    <source>
        <dbReference type="Pfam" id="PF03168"/>
    </source>
</evidence>
<evidence type="ECO:0000256" key="6">
    <source>
        <dbReference type="SAM" id="Phobius"/>
    </source>
</evidence>
<evidence type="ECO:0000256" key="5">
    <source>
        <dbReference type="SAM" id="MobiDB-lite"/>
    </source>
</evidence>
<feature type="region of interest" description="Disordered" evidence="5">
    <location>
        <begin position="1"/>
        <end position="20"/>
    </location>
</feature>
<dbReference type="InterPro" id="IPR044839">
    <property type="entry name" value="NDR1-like"/>
</dbReference>
<dbReference type="AlphaFoldDB" id="A0AAP0WVJ2"/>
<reference evidence="8 9" key="1">
    <citation type="journal article" date="2024" name="Plant J.">
        <title>Genome sequences and population genomics reveal climatic adaptation and genomic divergence between two closely related sweetgum species.</title>
        <authorList>
            <person name="Xu W.Q."/>
            <person name="Ren C.Q."/>
            <person name="Zhang X.Y."/>
            <person name="Comes H.P."/>
            <person name="Liu X.H."/>
            <person name="Li Y.G."/>
            <person name="Kettle C.J."/>
            <person name="Jalonen R."/>
            <person name="Gaisberger H."/>
            <person name="Ma Y.Z."/>
            <person name="Qiu Y.X."/>
        </authorList>
    </citation>
    <scope>NUCLEOTIDE SEQUENCE [LARGE SCALE GENOMIC DNA]</scope>
    <source>
        <strain evidence="8">Hangzhou</strain>
    </source>
</reference>
<evidence type="ECO:0000256" key="1">
    <source>
        <dbReference type="ARBA" id="ARBA00004167"/>
    </source>
</evidence>
<protein>
    <recommendedName>
        <fullName evidence="7">Late embryogenesis abundant protein LEA-2 subgroup domain-containing protein</fullName>
    </recommendedName>
</protein>